<name>A0A6J4GH47_9FLAO</name>
<evidence type="ECO:0000313" key="1">
    <source>
        <dbReference type="EMBL" id="CAA9198549.1"/>
    </source>
</evidence>
<gene>
    <name evidence="1" type="ORF">FLA105534_02190</name>
</gene>
<proteinExistence type="predicted"/>
<protein>
    <recommendedName>
        <fullName evidence="3">TonB-dependent receptor SusC</fullName>
    </recommendedName>
</protein>
<dbReference type="AlphaFoldDB" id="A0A6J4GH47"/>
<dbReference type="EMBL" id="CADCSU010000087">
    <property type="protein sequence ID" value="CAA9198549.1"/>
    <property type="molecule type" value="Genomic_DNA"/>
</dbReference>
<evidence type="ECO:0000313" key="2">
    <source>
        <dbReference type="Proteomes" id="UP000479938"/>
    </source>
</evidence>
<accession>A0A6J4GH47</accession>
<organism evidence="1 2">
    <name type="scientific">Flavobacterium bizetiae</name>
    <dbReference type="NCBI Taxonomy" id="2704140"/>
    <lineage>
        <taxon>Bacteria</taxon>
        <taxon>Pseudomonadati</taxon>
        <taxon>Bacteroidota</taxon>
        <taxon>Flavobacteriia</taxon>
        <taxon>Flavobacteriales</taxon>
        <taxon>Flavobacteriaceae</taxon>
        <taxon>Flavobacterium</taxon>
    </lineage>
</organism>
<dbReference type="Proteomes" id="UP000479938">
    <property type="component" value="Unassembled WGS sequence"/>
</dbReference>
<sequence>MKAKLLTTISFFTYQLSTSQTEKMLHGKVFSESVLLKNVEVINKTSKINTKTNEAGEFSIVVHVKDSLIFYAKGYTFKRLKLTEHDFENNDLVVNMMIQPLELDEIVISKIPSKQVFLTKEDITEIKLNSHKSKEGLKILGYQEAKNGPLDVDFIRLGKQIHNLFKKEKIHQKENPEINFIQLVKSTLNPDFFSKDLKLKPEEEELFLDFCDADPKSKIVLQHPNILATIDFLHIKNIEFQKLKTEPKN</sequence>
<keyword evidence="2" id="KW-1185">Reference proteome</keyword>
<reference evidence="1 2" key="1">
    <citation type="submission" date="2020-02" db="EMBL/GenBank/DDBJ databases">
        <authorList>
            <person name="Criscuolo A."/>
        </authorList>
    </citation>
    <scope>NUCLEOTIDE SEQUENCE [LARGE SCALE GENOMIC DNA]</scope>
    <source>
        <strain evidence="1">CIP105534</strain>
    </source>
</reference>
<dbReference type="RefSeq" id="WP_173970803.1">
    <property type="nucleotide sequence ID" value="NZ_CADCSU010000087.1"/>
</dbReference>
<evidence type="ECO:0008006" key="3">
    <source>
        <dbReference type="Google" id="ProtNLM"/>
    </source>
</evidence>